<dbReference type="PROSITE" id="PS50977">
    <property type="entry name" value="HTH_TETR_2"/>
    <property type="match status" value="1"/>
</dbReference>
<name>A0A9X1WNT3_9CORY</name>
<comment type="caution">
    <text evidence="5">The sequence shown here is derived from an EMBL/GenBank/DDBJ whole genome shotgun (WGS) entry which is preliminary data.</text>
</comment>
<proteinExistence type="predicted"/>
<gene>
    <name evidence="5" type="ORF">MUN33_07165</name>
</gene>
<dbReference type="InterPro" id="IPR001647">
    <property type="entry name" value="HTH_TetR"/>
</dbReference>
<evidence type="ECO:0000313" key="6">
    <source>
        <dbReference type="Proteomes" id="UP001139207"/>
    </source>
</evidence>
<keyword evidence="6" id="KW-1185">Reference proteome</keyword>
<dbReference type="PANTHER" id="PTHR30055">
    <property type="entry name" value="HTH-TYPE TRANSCRIPTIONAL REGULATOR RUTR"/>
    <property type="match status" value="1"/>
</dbReference>
<dbReference type="Gene3D" id="1.10.357.10">
    <property type="entry name" value="Tetracycline Repressor, domain 2"/>
    <property type="match status" value="1"/>
</dbReference>
<feature type="region of interest" description="Disordered" evidence="3">
    <location>
        <begin position="1"/>
        <end position="43"/>
    </location>
</feature>
<dbReference type="RefSeq" id="WP_244804217.1">
    <property type="nucleotide sequence ID" value="NZ_JALIEA010000012.1"/>
</dbReference>
<dbReference type="GO" id="GO:0000976">
    <property type="term" value="F:transcription cis-regulatory region binding"/>
    <property type="evidence" value="ECO:0007669"/>
    <property type="project" value="TreeGrafter"/>
</dbReference>
<dbReference type="GO" id="GO:0003700">
    <property type="term" value="F:DNA-binding transcription factor activity"/>
    <property type="evidence" value="ECO:0007669"/>
    <property type="project" value="TreeGrafter"/>
</dbReference>
<dbReference type="PANTHER" id="PTHR30055:SF226">
    <property type="entry name" value="HTH-TYPE TRANSCRIPTIONAL REGULATOR PKSA"/>
    <property type="match status" value="1"/>
</dbReference>
<feature type="domain" description="HTH tetR-type" evidence="4">
    <location>
        <begin position="40"/>
        <end position="100"/>
    </location>
</feature>
<dbReference type="SUPFAM" id="SSF46689">
    <property type="entry name" value="Homeodomain-like"/>
    <property type="match status" value="1"/>
</dbReference>
<dbReference type="EMBL" id="JALIEA010000012">
    <property type="protein sequence ID" value="MCJ7858496.1"/>
    <property type="molecule type" value="Genomic_DNA"/>
</dbReference>
<evidence type="ECO:0000259" key="4">
    <source>
        <dbReference type="PROSITE" id="PS50977"/>
    </source>
</evidence>
<evidence type="ECO:0000313" key="5">
    <source>
        <dbReference type="EMBL" id="MCJ7858496.1"/>
    </source>
</evidence>
<evidence type="ECO:0000256" key="3">
    <source>
        <dbReference type="SAM" id="MobiDB-lite"/>
    </source>
</evidence>
<sequence>MSAPVEVSTTPAPHTNDAVDEAPHKPAPKRRARNRRADGERSRQRILDAATRIATERGYDGTSIAEICRECGLPASSLYWHFQDKDDLMSQVIGKSFDAWNAAWTIPEDEDILQHLPQIAEQLLDALENHPEFIRLCLPLALQKRSDDPGPRRMYLAMRADVIGRLSEIGATHFGHVPESRRNAIVTYMVSGVEGLFVDHEMNPSSNLREQLDLHATGVISIILQEAAQHAS</sequence>
<dbReference type="Pfam" id="PF00440">
    <property type="entry name" value="TetR_N"/>
    <property type="match status" value="1"/>
</dbReference>
<dbReference type="AlphaFoldDB" id="A0A9X1WNT3"/>
<evidence type="ECO:0000256" key="2">
    <source>
        <dbReference type="PROSITE-ProRule" id="PRU00335"/>
    </source>
</evidence>
<reference evidence="5" key="1">
    <citation type="submission" date="2022-04" db="EMBL/GenBank/DDBJ databases">
        <title>Corynebacterium kalidii LD5P10.</title>
        <authorList>
            <person name="Sun J.Q."/>
        </authorList>
    </citation>
    <scope>NUCLEOTIDE SEQUENCE</scope>
    <source>
        <strain evidence="5">LD5P10</strain>
    </source>
</reference>
<dbReference type="Proteomes" id="UP001139207">
    <property type="component" value="Unassembled WGS sequence"/>
</dbReference>
<keyword evidence="1 2" id="KW-0238">DNA-binding</keyword>
<feature type="DNA-binding region" description="H-T-H motif" evidence="2">
    <location>
        <begin position="63"/>
        <end position="82"/>
    </location>
</feature>
<protein>
    <submittedName>
        <fullName evidence="5">TetR/AcrR family transcriptional regulator</fullName>
    </submittedName>
</protein>
<organism evidence="5 6">
    <name type="scientific">Corynebacterium kalidii</name>
    <dbReference type="NCBI Taxonomy" id="2931982"/>
    <lineage>
        <taxon>Bacteria</taxon>
        <taxon>Bacillati</taxon>
        <taxon>Actinomycetota</taxon>
        <taxon>Actinomycetes</taxon>
        <taxon>Mycobacteriales</taxon>
        <taxon>Corynebacteriaceae</taxon>
        <taxon>Corynebacterium</taxon>
    </lineage>
</organism>
<accession>A0A9X1WNT3</accession>
<dbReference type="PRINTS" id="PR00455">
    <property type="entry name" value="HTHTETR"/>
</dbReference>
<evidence type="ECO:0000256" key="1">
    <source>
        <dbReference type="ARBA" id="ARBA00023125"/>
    </source>
</evidence>
<dbReference type="InterPro" id="IPR050109">
    <property type="entry name" value="HTH-type_TetR-like_transc_reg"/>
</dbReference>
<dbReference type="InterPro" id="IPR009057">
    <property type="entry name" value="Homeodomain-like_sf"/>
</dbReference>